<dbReference type="Proteomes" id="UP001177023">
    <property type="component" value="Unassembled WGS sequence"/>
</dbReference>
<dbReference type="InterPro" id="IPR001950">
    <property type="entry name" value="SUI1"/>
</dbReference>
<dbReference type="Gene3D" id="3.30.780.10">
    <property type="entry name" value="SUI1-like domain"/>
    <property type="match status" value="1"/>
</dbReference>
<dbReference type="PROSITE" id="PS50890">
    <property type="entry name" value="PUA"/>
    <property type="match status" value="1"/>
</dbReference>
<reference evidence="3" key="1">
    <citation type="submission" date="2023-06" db="EMBL/GenBank/DDBJ databases">
        <authorList>
            <person name="Delattre M."/>
        </authorList>
    </citation>
    <scope>NUCLEOTIDE SEQUENCE</scope>
    <source>
        <strain evidence="3">AF72</strain>
    </source>
</reference>
<dbReference type="InterPro" id="IPR004521">
    <property type="entry name" value="Uncharacterised_CHP00451"/>
</dbReference>
<dbReference type="CDD" id="cd11608">
    <property type="entry name" value="eIF2D_C"/>
    <property type="match status" value="1"/>
</dbReference>
<dbReference type="InterPro" id="IPR048248">
    <property type="entry name" value="PUA_eIF2d-like"/>
</dbReference>
<comment type="caution">
    <text evidence="3">The sequence shown here is derived from an EMBL/GenBank/DDBJ whole genome shotgun (WGS) entry which is preliminary data.</text>
</comment>
<dbReference type="GO" id="GO:0001731">
    <property type="term" value="P:formation of translation preinitiation complex"/>
    <property type="evidence" value="ECO:0007669"/>
    <property type="project" value="InterPro"/>
</dbReference>
<feature type="domain" description="SUI1" evidence="2">
    <location>
        <begin position="447"/>
        <end position="519"/>
    </location>
</feature>
<organism evidence="3 4">
    <name type="scientific">Mesorhabditis spiculigera</name>
    <dbReference type="NCBI Taxonomy" id="96644"/>
    <lineage>
        <taxon>Eukaryota</taxon>
        <taxon>Metazoa</taxon>
        <taxon>Ecdysozoa</taxon>
        <taxon>Nematoda</taxon>
        <taxon>Chromadorea</taxon>
        <taxon>Rhabditida</taxon>
        <taxon>Rhabditina</taxon>
        <taxon>Rhabditomorpha</taxon>
        <taxon>Rhabditoidea</taxon>
        <taxon>Rhabditidae</taxon>
        <taxon>Mesorhabditinae</taxon>
        <taxon>Mesorhabditis</taxon>
    </lineage>
</organism>
<feature type="region of interest" description="Disordered" evidence="1">
    <location>
        <begin position="199"/>
        <end position="221"/>
    </location>
</feature>
<dbReference type="AlphaFoldDB" id="A0AA36CW99"/>
<dbReference type="InterPro" id="IPR036877">
    <property type="entry name" value="SUI1_dom_sf"/>
</dbReference>
<feature type="non-terminal residue" evidence="3">
    <location>
        <position position="1"/>
    </location>
</feature>
<accession>A0AA36CW99</accession>
<evidence type="ECO:0000259" key="2">
    <source>
        <dbReference type="PROSITE" id="PS50296"/>
    </source>
</evidence>
<dbReference type="GO" id="GO:0003723">
    <property type="term" value="F:RNA binding"/>
    <property type="evidence" value="ECO:0007669"/>
    <property type="project" value="InterPro"/>
</dbReference>
<dbReference type="GO" id="GO:0003743">
    <property type="term" value="F:translation initiation factor activity"/>
    <property type="evidence" value="ECO:0007669"/>
    <property type="project" value="InterPro"/>
</dbReference>
<name>A0AA36CW99_9BILA</name>
<evidence type="ECO:0000313" key="3">
    <source>
        <dbReference type="EMBL" id="CAJ0576515.1"/>
    </source>
</evidence>
<dbReference type="PANTHER" id="PTHR12217:SF4">
    <property type="entry name" value="EUKARYOTIC TRANSLATION INITIATION FACTOR 2D"/>
    <property type="match status" value="1"/>
</dbReference>
<sequence length="553" mass="61852">MFRKPFTVKSNTNLRNSDGRKLVKRLHEKTAENVPKKAAIAHVPLFFDDNPAGMMVPTLYEAWNDPGCCPILVIPQQAFSFLENGADLMLPGVIINEAFQMPYFEKGTPIGVAVLDKQRKVRGPFAIGIALLSSTAMQSARMQGKGVQILHTFHDHLWEMGPRNQPPILEPDVFQRQMGIGLVEELQQDVEELHVSDEAAAQEPRAAVEENVGEQEAGPVDTEPVEQLLERCFLAGLRYRLGKSAALPVDVGQFYSTCVLKCLPEGKRLDVKKSKYKKFGTFLTEINKNDAGPILTINSKGKGVDVITEINWEHPRLTRFKITDERIRDEEATGGQANKKIFIAEFLAVTEPMMPLLNATGSKWSRGELVQPYEIKDLVTGYVKKENLNDGKMVKLDPMLSSISTVANEKTDWNTLLQKIQSRMTKTFVMTLPDGREMVKKLKMPTVVFKLETRSGQKKVTIVNNLAAFGLDAKEIAHTTQVAVAASAATAESPLSEGLQIVVQGNQVGFISELLMKTYGLERKYMDGLELAVKKKNYFACWRLLNRMDERRD</sequence>
<dbReference type="InterPro" id="IPR058886">
    <property type="entry name" value="SWIB_eIF2D"/>
</dbReference>
<dbReference type="InterPro" id="IPR039759">
    <property type="entry name" value="eIF2D_SUI1"/>
</dbReference>
<dbReference type="PROSITE" id="PS50296">
    <property type="entry name" value="SUI1"/>
    <property type="match status" value="1"/>
</dbReference>
<dbReference type="Pfam" id="PF01253">
    <property type="entry name" value="SUI1"/>
    <property type="match status" value="1"/>
</dbReference>
<dbReference type="SUPFAM" id="SSF88697">
    <property type="entry name" value="PUA domain-like"/>
    <property type="match status" value="1"/>
</dbReference>
<dbReference type="SUPFAM" id="SSF55159">
    <property type="entry name" value="eIF1-like"/>
    <property type="match status" value="1"/>
</dbReference>
<protein>
    <recommendedName>
        <fullName evidence="2">SUI1 domain-containing protein</fullName>
    </recommendedName>
</protein>
<dbReference type="InterPro" id="IPR015947">
    <property type="entry name" value="PUA-like_sf"/>
</dbReference>
<dbReference type="EMBL" id="CATQJA010002644">
    <property type="protein sequence ID" value="CAJ0576515.1"/>
    <property type="molecule type" value="Genomic_DNA"/>
</dbReference>
<dbReference type="InterPro" id="IPR057429">
    <property type="entry name" value="WH_eIF2D"/>
</dbReference>
<dbReference type="Gene3D" id="3.10.400.20">
    <property type="match status" value="1"/>
</dbReference>
<dbReference type="Pfam" id="PF25304">
    <property type="entry name" value="WHD_eIF2D"/>
    <property type="match status" value="1"/>
</dbReference>
<dbReference type="Pfam" id="PF26292">
    <property type="entry name" value="PUA_elF2D"/>
    <property type="match status" value="1"/>
</dbReference>
<evidence type="ECO:0000313" key="4">
    <source>
        <dbReference type="Proteomes" id="UP001177023"/>
    </source>
</evidence>
<dbReference type="CDD" id="cd21156">
    <property type="entry name" value="PUA_eIF2d-like"/>
    <property type="match status" value="1"/>
</dbReference>
<proteinExistence type="predicted"/>
<dbReference type="InterPro" id="IPR039757">
    <property type="entry name" value="EIF2D"/>
</dbReference>
<evidence type="ECO:0000256" key="1">
    <source>
        <dbReference type="SAM" id="MobiDB-lite"/>
    </source>
</evidence>
<keyword evidence="4" id="KW-1185">Reference proteome</keyword>
<gene>
    <name evidence="3" type="ORF">MSPICULIGERA_LOCUS14806</name>
</gene>
<dbReference type="PANTHER" id="PTHR12217">
    <property type="entry name" value="EUKARYOTIC TRANSLATION INITIATION FACTOR 2D"/>
    <property type="match status" value="1"/>
</dbReference>
<dbReference type="Pfam" id="PF26291">
    <property type="entry name" value="SWIB_eIF2D"/>
    <property type="match status" value="1"/>
</dbReference>
<dbReference type="NCBIfam" id="TIGR00451">
    <property type="entry name" value="unchar_dom_2"/>
    <property type="match status" value="1"/>
</dbReference>